<dbReference type="Proteomes" id="UP000186817">
    <property type="component" value="Unassembled WGS sequence"/>
</dbReference>
<dbReference type="InterPro" id="IPR046341">
    <property type="entry name" value="SET_dom_sf"/>
</dbReference>
<dbReference type="Gene3D" id="2.170.270.10">
    <property type="entry name" value="SET domain"/>
    <property type="match status" value="1"/>
</dbReference>
<keyword evidence="5" id="KW-1185">Reference proteome</keyword>
<evidence type="ECO:0000259" key="3">
    <source>
        <dbReference type="PROSITE" id="PS50280"/>
    </source>
</evidence>
<dbReference type="InterPro" id="IPR001214">
    <property type="entry name" value="SET_dom"/>
</dbReference>
<name>A0A1Q9F7I6_SYMMI</name>
<sequence>MWQSFRGTARSALPSTACPRAEDITAISSSDSAERRSPKEGLRPLAPAVLALPVEPSRPPNEVDELVAELAEAQELQKKMSRLLSMVSQGEQVVEVEEVEAVEADDDGAVVMLEAVQPEDRSPAKVPSPEKATLTESPADADPPPILEERGERRRVEEVEAVEHEVAQLPTEGPSDFADLQDLPEDPPQEPASDGLEFEGSESEEGPVLPTNEADGLVAELAEVQELQKKMSRLLKKVAQRGERRVEEVEAVEPEVAQLPTEGPSDFADLQDLPEDPPQEPASDGLEFEGSESEEGPVFRGSPLEVAMDGLTHEWRQKLRQGLSEALLSNLDWIEQAKSRSIFRVPARVPAAEARQAEELSLSDVEGNAGVDLEEMAVQPLRDRVQVLEEKLGLAENLTETDGLSASVQVAIASPKNMHEVISLKDEATDKKSQPNYLKVRSVDSQDVDALTEDDMRVAFNRDIWTYFALVGLGRTGSWDACFTFILALVSLAMQAAFIMILMSEFFLERPFEEKVELARIWRNSVAHDSRHMDLAQTSLTSRVCRGDGALIVSTTQAELVEEINKFLGLGLHDFEPSSFSPGTMLCVLCILLWCMRVYKDVRRMGLVMEAWSWIPRSDYTIMNDIFGFTELSENRFYGFGSILFVCFAMDCLLLVAGIRLLASTTSISSLILDAVALEAILDIDDFMFHALVPLRARLLIQSLEPMQVKISEVRSQVESGCNFCLLAFALVLPYLFMLAPLGHAMQAVKYELCGGTQEFVVAYNQDIQMTYALRTQAERGIELLPSEVAVEEFKHSSEALPRYMVFSATSQAFDTDQVRTMAEEASTFPICFETQVLQETGRVYRDPVAMSLIEPRFQSMVAKFGRNATTCEEMQDLCHLPEARMLRYICGATCGCASAGTSTWYKVARQGCSESCLKESDAATPCTDVAATSEGWRSFWMNYVPVVSSFFGQNLAQANMLTMLNQTVQAMLSEGCPRLLVNDTDFVTSVRWCEGFPDLFRPVAFLCPETCGCKASLAGFCPSKCLSDAVHSSSLLEAHAAPENSQEVPKPMGEVAHLLSELAKGGDEVTAEDYWVRGEWDIDGLRDDVALVQLELKVKQERPTDPGEPDPAGLAAVRQRLLKRLELAELDAEVAQTANLRANAGLLNFNTFQHQPASAKDMHAVAASTCATRLTNAFSSHLCMCMAADGFGLRLLEAGEVCQEVGEDTLCTLPAVGAQGNCACAEVLAEQAVLAEPCVLGPQASGEEFAIAAQEDWNTVGAFSRAKLLALRWRSAVQEGSELTALGPLRGWPGPASATSKAPGIPRLRGVAAFNGMAVLKMVVKPSILKTIEAQPRHGMAIYADGSLLNHSCLPNVNRLPFPSCLVVRAARDLRPQDELTCTYIEVRAPHFVRQAELESTWGFELLWQRSWGP</sequence>
<dbReference type="OrthoDB" id="428499at2759"/>
<evidence type="ECO:0000256" key="2">
    <source>
        <dbReference type="SAM" id="Phobius"/>
    </source>
</evidence>
<feature type="region of interest" description="Disordered" evidence="1">
    <location>
        <begin position="243"/>
        <end position="299"/>
    </location>
</feature>
<protein>
    <recommendedName>
        <fullName evidence="3">SET domain-containing protein</fullName>
    </recommendedName>
</protein>
<dbReference type="PANTHER" id="PTHR12197">
    <property type="entry name" value="HISTONE-LYSINE N-METHYLTRANSFERASE SMYD"/>
    <property type="match status" value="1"/>
</dbReference>
<gene>
    <name evidence="4" type="ORF">AK812_SmicGene40</name>
</gene>
<feature type="compositionally biased region" description="Basic and acidic residues" evidence="1">
    <location>
        <begin position="32"/>
        <end position="42"/>
    </location>
</feature>
<evidence type="ECO:0000256" key="1">
    <source>
        <dbReference type="SAM" id="MobiDB-lite"/>
    </source>
</evidence>
<feature type="transmembrane region" description="Helical" evidence="2">
    <location>
        <begin position="580"/>
        <end position="599"/>
    </location>
</feature>
<feature type="compositionally biased region" description="Acidic residues" evidence="1">
    <location>
        <begin position="286"/>
        <end position="295"/>
    </location>
</feature>
<accession>A0A1Q9F7I6</accession>
<dbReference type="CDD" id="cd20071">
    <property type="entry name" value="SET_SMYD"/>
    <property type="match status" value="1"/>
</dbReference>
<evidence type="ECO:0000313" key="4">
    <source>
        <dbReference type="EMBL" id="OLQ15643.1"/>
    </source>
</evidence>
<feature type="domain" description="SET" evidence="3">
    <location>
        <begin position="1294"/>
        <end position="1386"/>
    </location>
</feature>
<dbReference type="EMBL" id="LSRX01000001">
    <property type="protein sequence ID" value="OLQ15643.1"/>
    <property type="molecule type" value="Genomic_DNA"/>
</dbReference>
<proteinExistence type="predicted"/>
<organism evidence="4 5">
    <name type="scientific">Symbiodinium microadriaticum</name>
    <name type="common">Dinoflagellate</name>
    <name type="synonym">Zooxanthella microadriatica</name>
    <dbReference type="NCBI Taxonomy" id="2951"/>
    <lineage>
        <taxon>Eukaryota</taxon>
        <taxon>Sar</taxon>
        <taxon>Alveolata</taxon>
        <taxon>Dinophyceae</taxon>
        <taxon>Suessiales</taxon>
        <taxon>Symbiodiniaceae</taxon>
        <taxon>Symbiodinium</taxon>
    </lineage>
</organism>
<feature type="compositionally biased region" description="Basic and acidic residues" evidence="1">
    <location>
        <begin position="147"/>
        <end position="166"/>
    </location>
</feature>
<feature type="compositionally biased region" description="Acidic residues" evidence="1">
    <location>
        <begin position="196"/>
        <end position="205"/>
    </location>
</feature>
<dbReference type="SUPFAM" id="SSF82199">
    <property type="entry name" value="SET domain"/>
    <property type="match status" value="1"/>
</dbReference>
<feature type="region of interest" description="Disordered" evidence="1">
    <location>
        <begin position="115"/>
        <end position="216"/>
    </location>
</feature>
<feature type="transmembrane region" description="Helical" evidence="2">
    <location>
        <begin position="485"/>
        <end position="508"/>
    </location>
</feature>
<dbReference type="Pfam" id="PF00856">
    <property type="entry name" value="SET"/>
    <property type="match status" value="1"/>
</dbReference>
<dbReference type="InterPro" id="IPR050869">
    <property type="entry name" value="H3K4_H4K5_MeTrfase"/>
</dbReference>
<dbReference type="PANTHER" id="PTHR12197:SF251">
    <property type="entry name" value="EG:BACR7C10.4 PROTEIN"/>
    <property type="match status" value="1"/>
</dbReference>
<keyword evidence="2" id="KW-0812">Transmembrane</keyword>
<keyword evidence="2" id="KW-1133">Transmembrane helix</keyword>
<feature type="region of interest" description="Disordered" evidence="1">
    <location>
        <begin position="1"/>
        <end position="45"/>
    </location>
</feature>
<dbReference type="PROSITE" id="PS50280">
    <property type="entry name" value="SET"/>
    <property type="match status" value="1"/>
</dbReference>
<dbReference type="GO" id="GO:0005634">
    <property type="term" value="C:nucleus"/>
    <property type="evidence" value="ECO:0007669"/>
    <property type="project" value="TreeGrafter"/>
</dbReference>
<keyword evidence="2" id="KW-0472">Membrane</keyword>
<reference evidence="4 5" key="1">
    <citation type="submission" date="2016-02" db="EMBL/GenBank/DDBJ databases">
        <title>Genome analysis of coral dinoflagellate symbionts highlights evolutionary adaptations to a symbiotic lifestyle.</title>
        <authorList>
            <person name="Aranda M."/>
            <person name="Li Y."/>
            <person name="Liew Y.J."/>
            <person name="Baumgarten S."/>
            <person name="Simakov O."/>
            <person name="Wilson M."/>
            <person name="Piel J."/>
            <person name="Ashoor H."/>
            <person name="Bougouffa S."/>
            <person name="Bajic V.B."/>
            <person name="Ryu T."/>
            <person name="Ravasi T."/>
            <person name="Bayer T."/>
            <person name="Micklem G."/>
            <person name="Kim H."/>
            <person name="Bhak J."/>
            <person name="Lajeunesse T.C."/>
            <person name="Voolstra C.R."/>
        </authorList>
    </citation>
    <scope>NUCLEOTIDE SEQUENCE [LARGE SCALE GENOMIC DNA]</scope>
    <source>
        <strain evidence="4 5">CCMP2467</strain>
    </source>
</reference>
<comment type="caution">
    <text evidence="4">The sequence shown here is derived from an EMBL/GenBank/DDBJ whole genome shotgun (WGS) entry which is preliminary data.</text>
</comment>
<evidence type="ECO:0000313" key="5">
    <source>
        <dbReference type="Proteomes" id="UP000186817"/>
    </source>
</evidence>
<feature type="transmembrane region" description="Helical" evidence="2">
    <location>
        <begin position="637"/>
        <end position="663"/>
    </location>
</feature>